<sequence length="115" mass="12663">MLMLLKIGGGLELKTERFVGWGIMVRATTGARAVGSLVVRASDSRPEGLGSMPPNTLRVHTEYVLVKSVGPKSCGMSHERRDWRIFPSHSVQCRNCGGEDRWCRHLSSLRGISPS</sequence>
<name>A0A8X6SKM0_TRICX</name>
<comment type="caution">
    <text evidence="1">The sequence shown here is derived from an EMBL/GenBank/DDBJ whole genome shotgun (WGS) entry which is preliminary data.</text>
</comment>
<protein>
    <submittedName>
        <fullName evidence="1">Uncharacterized protein</fullName>
    </submittedName>
</protein>
<organism evidence="1 2">
    <name type="scientific">Trichonephila clavipes</name>
    <name type="common">Golden silk orbweaver</name>
    <name type="synonym">Nephila clavipes</name>
    <dbReference type="NCBI Taxonomy" id="2585209"/>
    <lineage>
        <taxon>Eukaryota</taxon>
        <taxon>Metazoa</taxon>
        <taxon>Ecdysozoa</taxon>
        <taxon>Arthropoda</taxon>
        <taxon>Chelicerata</taxon>
        <taxon>Arachnida</taxon>
        <taxon>Araneae</taxon>
        <taxon>Araneomorphae</taxon>
        <taxon>Entelegynae</taxon>
        <taxon>Araneoidea</taxon>
        <taxon>Nephilidae</taxon>
        <taxon>Trichonephila</taxon>
    </lineage>
</organism>
<evidence type="ECO:0000313" key="1">
    <source>
        <dbReference type="EMBL" id="GFY15482.1"/>
    </source>
</evidence>
<dbReference type="AlphaFoldDB" id="A0A8X6SKM0"/>
<keyword evidence="2" id="KW-1185">Reference proteome</keyword>
<proteinExistence type="predicted"/>
<accession>A0A8X6SKM0</accession>
<reference evidence="1" key="1">
    <citation type="submission" date="2020-08" db="EMBL/GenBank/DDBJ databases">
        <title>Multicomponent nature underlies the extraordinary mechanical properties of spider dragline silk.</title>
        <authorList>
            <person name="Kono N."/>
            <person name="Nakamura H."/>
            <person name="Mori M."/>
            <person name="Yoshida Y."/>
            <person name="Ohtoshi R."/>
            <person name="Malay A.D."/>
            <person name="Moran D.A.P."/>
            <person name="Tomita M."/>
            <person name="Numata K."/>
            <person name="Arakawa K."/>
        </authorList>
    </citation>
    <scope>NUCLEOTIDE SEQUENCE</scope>
</reference>
<evidence type="ECO:0000313" key="2">
    <source>
        <dbReference type="Proteomes" id="UP000887159"/>
    </source>
</evidence>
<dbReference type="Proteomes" id="UP000887159">
    <property type="component" value="Unassembled WGS sequence"/>
</dbReference>
<dbReference type="EMBL" id="BMAU01021334">
    <property type="protein sequence ID" value="GFY15482.1"/>
    <property type="molecule type" value="Genomic_DNA"/>
</dbReference>
<gene>
    <name evidence="1" type="primary">NCL1_03966</name>
    <name evidence="1" type="ORF">TNCV_1572931</name>
</gene>